<keyword evidence="3" id="KW-1185">Reference proteome</keyword>
<dbReference type="EMBL" id="BJHV01000001">
    <property type="protein sequence ID" value="GDY41431.1"/>
    <property type="molecule type" value="Genomic_DNA"/>
</dbReference>
<dbReference type="AlphaFoldDB" id="A0A4D4JX77"/>
<feature type="chain" id="PRO_5020417141" evidence="1">
    <location>
        <begin position="21"/>
        <end position="77"/>
    </location>
</feature>
<sequence>MTLLALTACAVLAGARPLLAVSEWVADAPPALLERLGTAVDPLVPKWSWPAESCAVQQLIAAGQAAYLYSLIRPPRT</sequence>
<organism evidence="2 3">
    <name type="scientific">Streptomyces antimycoticus</name>
    <dbReference type="NCBI Taxonomy" id="68175"/>
    <lineage>
        <taxon>Bacteria</taxon>
        <taxon>Bacillati</taxon>
        <taxon>Actinomycetota</taxon>
        <taxon>Actinomycetes</taxon>
        <taxon>Kitasatosporales</taxon>
        <taxon>Streptomycetaceae</taxon>
        <taxon>Streptomyces</taxon>
        <taxon>Streptomyces violaceusniger group</taxon>
    </lineage>
</organism>
<comment type="caution">
    <text evidence="2">The sequence shown here is derived from an EMBL/GenBank/DDBJ whole genome shotgun (WGS) entry which is preliminary data.</text>
</comment>
<evidence type="ECO:0000313" key="3">
    <source>
        <dbReference type="Proteomes" id="UP000299290"/>
    </source>
</evidence>
<keyword evidence="1" id="KW-0732">Signal</keyword>
<evidence type="ECO:0000256" key="1">
    <source>
        <dbReference type="SAM" id="SignalP"/>
    </source>
</evidence>
<protein>
    <submittedName>
        <fullName evidence="2">Uncharacterized protein</fullName>
    </submittedName>
</protein>
<gene>
    <name evidence="2" type="ORF">SANT12839_023130</name>
</gene>
<proteinExistence type="predicted"/>
<evidence type="ECO:0000313" key="2">
    <source>
        <dbReference type="EMBL" id="GDY41431.1"/>
    </source>
</evidence>
<accession>A0A4D4JX77</accession>
<dbReference type="RefSeq" id="WP_228052834.1">
    <property type="nucleotide sequence ID" value="NZ_BJHV01000001.1"/>
</dbReference>
<dbReference type="Proteomes" id="UP000299290">
    <property type="component" value="Unassembled WGS sequence"/>
</dbReference>
<reference evidence="2 3" key="1">
    <citation type="journal article" date="2020" name="Int. J. Syst. Evol. Microbiol.">
        <title>Reclassification of Streptomyces castelarensis and Streptomyces sporoclivatus as later heterotypic synonyms of Streptomyces antimycoticus.</title>
        <authorList>
            <person name="Komaki H."/>
            <person name="Tamura T."/>
        </authorList>
    </citation>
    <scope>NUCLEOTIDE SEQUENCE [LARGE SCALE GENOMIC DNA]</scope>
    <source>
        <strain evidence="2 3">NBRC 12839</strain>
    </source>
</reference>
<feature type="signal peptide" evidence="1">
    <location>
        <begin position="1"/>
        <end position="20"/>
    </location>
</feature>
<name>A0A4D4JX77_9ACTN</name>